<reference evidence="5" key="1">
    <citation type="submission" date="2024-03" db="EMBL/GenBank/DDBJ databases">
        <title>WGS assembly of Saponaria officinalis var. Norfolk2.</title>
        <authorList>
            <person name="Jenkins J."/>
            <person name="Shu S."/>
            <person name="Grimwood J."/>
            <person name="Barry K."/>
            <person name="Goodstein D."/>
            <person name="Schmutz J."/>
            <person name="Leebens-Mack J."/>
            <person name="Osbourn A."/>
        </authorList>
    </citation>
    <scope>NUCLEOTIDE SEQUENCE [LARGE SCALE GENOMIC DNA]</scope>
    <source>
        <strain evidence="5">JIC</strain>
    </source>
</reference>
<evidence type="ECO:0000256" key="3">
    <source>
        <dbReference type="ARBA" id="ARBA00022737"/>
    </source>
</evidence>
<comment type="caution">
    <text evidence="5">The sequence shown here is derived from an EMBL/GenBank/DDBJ whole genome shotgun (WGS) entry which is preliminary data.</text>
</comment>
<dbReference type="PANTHER" id="PTHR11227">
    <property type="entry name" value="WD-REPEAT PROTEIN INTERACTING WITH PHOSPHOINOSIDES WIPI -RELATED"/>
    <property type="match status" value="1"/>
</dbReference>
<proteinExistence type="inferred from homology"/>
<comment type="subcellular location">
    <subcellularLocation>
        <location evidence="1">Preautophagosomal structure membrane</location>
        <topology evidence="1">Peripheral membrane protein</topology>
    </subcellularLocation>
</comment>
<dbReference type="AlphaFoldDB" id="A0AAW1LN70"/>
<dbReference type="InterPro" id="IPR001680">
    <property type="entry name" value="WD40_rpt"/>
</dbReference>
<name>A0AAW1LN70_SAPOF</name>
<dbReference type="EMBL" id="JBDFQZ010000004">
    <property type="protein sequence ID" value="KAK9735457.1"/>
    <property type="molecule type" value="Genomic_DNA"/>
</dbReference>
<dbReference type="GO" id="GO:0034045">
    <property type="term" value="C:phagophore assembly site membrane"/>
    <property type="evidence" value="ECO:0007669"/>
    <property type="project" value="UniProtKB-SubCell"/>
</dbReference>
<dbReference type="InterPro" id="IPR048720">
    <property type="entry name" value="PROPPIN"/>
</dbReference>
<organism evidence="5 6">
    <name type="scientific">Saponaria officinalis</name>
    <name type="common">Common soapwort</name>
    <name type="synonym">Lychnis saponaria</name>
    <dbReference type="NCBI Taxonomy" id="3572"/>
    <lineage>
        <taxon>Eukaryota</taxon>
        <taxon>Viridiplantae</taxon>
        <taxon>Streptophyta</taxon>
        <taxon>Embryophyta</taxon>
        <taxon>Tracheophyta</taxon>
        <taxon>Spermatophyta</taxon>
        <taxon>Magnoliopsida</taxon>
        <taxon>eudicotyledons</taxon>
        <taxon>Gunneridae</taxon>
        <taxon>Pentapetalae</taxon>
        <taxon>Caryophyllales</taxon>
        <taxon>Caryophyllaceae</taxon>
        <taxon>Caryophylleae</taxon>
        <taxon>Saponaria</taxon>
    </lineage>
</organism>
<evidence type="ECO:0000256" key="1">
    <source>
        <dbReference type="ARBA" id="ARBA00004623"/>
    </source>
</evidence>
<evidence type="ECO:0000256" key="4">
    <source>
        <dbReference type="ARBA" id="ARBA00025740"/>
    </source>
</evidence>
<dbReference type="InterPro" id="IPR015943">
    <property type="entry name" value="WD40/YVTN_repeat-like_dom_sf"/>
</dbReference>
<dbReference type="Proteomes" id="UP001443914">
    <property type="component" value="Unassembled WGS sequence"/>
</dbReference>
<dbReference type="SUPFAM" id="SSF50978">
    <property type="entry name" value="WD40 repeat-like"/>
    <property type="match status" value="1"/>
</dbReference>
<keyword evidence="2" id="KW-0853">WD repeat</keyword>
<evidence type="ECO:0008006" key="7">
    <source>
        <dbReference type="Google" id="ProtNLM"/>
    </source>
</evidence>
<evidence type="ECO:0000313" key="6">
    <source>
        <dbReference type="Proteomes" id="UP001443914"/>
    </source>
</evidence>
<keyword evidence="6" id="KW-1185">Reference proteome</keyword>
<keyword evidence="3" id="KW-0677">Repeat</keyword>
<dbReference type="Gene3D" id="2.130.10.10">
    <property type="entry name" value="YVTN repeat-like/Quinoprotein amine dehydrogenase"/>
    <property type="match status" value="1"/>
</dbReference>
<sequence>MEEVQNTENTLNSVTFNQDATCISAATTTGIIILTASPYNELFRRQFSGGISAAHMLFRCQLLAIFGGHFPANKLMIFDDNKSSCIGELTFRSPVISARLRRDRIIVVLAKKILVYNFIDLKLVHLIETVENPKGLCEVSCASTSFVLICPGLHVGQVRVENYGSSRRTKFISAHGSKINCLGLTTDGRFLATASTKGTLIRVFNALDGTLLQEVRRGTDKAEIQSIAFSFDARWLAASSDRGTIHVFSLKLDSGSIANNGLQSLPQQPSSPRSPMSSISFMKGVLPKYFSSEWSLAQFHLTEGIRYIVAFGRQESTVVIVGMDGSYYRCKFDPVSGGEMTQLEFHNFLKPQEPSRDEELTSES</sequence>
<dbReference type="InterPro" id="IPR036322">
    <property type="entry name" value="WD40_repeat_dom_sf"/>
</dbReference>
<gene>
    <name evidence="5" type="ORF">RND81_04G206500</name>
</gene>
<comment type="similarity">
    <text evidence="4">Belongs to the WD repeat PROPPIN family.</text>
</comment>
<evidence type="ECO:0000256" key="2">
    <source>
        <dbReference type="ARBA" id="ARBA00022574"/>
    </source>
</evidence>
<dbReference type="SMART" id="SM00320">
    <property type="entry name" value="WD40"/>
    <property type="match status" value="2"/>
</dbReference>
<dbReference type="Pfam" id="PF21032">
    <property type="entry name" value="PROPPIN"/>
    <property type="match status" value="1"/>
</dbReference>
<protein>
    <recommendedName>
        <fullName evidence="7">Autophagy-related protein 18a</fullName>
    </recommendedName>
</protein>
<evidence type="ECO:0000313" key="5">
    <source>
        <dbReference type="EMBL" id="KAK9735457.1"/>
    </source>
</evidence>
<accession>A0AAW1LN70</accession>